<sequence length="60" mass="6651">MDIDLQDYTIRYQRQPRKNGVAITGTFNISGILYTAGAADMSGLLADVLGRYHAKVAYQQ</sequence>
<reference evidence="1" key="1">
    <citation type="journal article" date="2012" name="PLoS ONE">
        <title>Gene sets for utilization of primary and secondary nutrition supplies in the distal gut of endangered iberian lynx.</title>
        <authorList>
            <person name="Alcaide M."/>
            <person name="Messina E."/>
            <person name="Richter M."/>
            <person name="Bargiela R."/>
            <person name="Peplies J."/>
            <person name="Huws S.A."/>
            <person name="Newbold C.J."/>
            <person name="Golyshin P.N."/>
            <person name="Simon M.A."/>
            <person name="Lopez G."/>
            <person name="Yakimov M.M."/>
            <person name="Ferrer M."/>
        </authorList>
    </citation>
    <scope>NUCLEOTIDE SEQUENCE</scope>
</reference>
<accession>J9CKK1</accession>
<protein>
    <submittedName>
        <fullName evidence="1">Uncharacterized protein</fullName>
    </submittedName>
</protein>
<comment type="caution">
    <text evidence="1">The sequence shown here is derived from an EMBL/GenBank/DDBJ whole genome shotgun (WGS) entry which is preliminary data.</text>
</comment>
<gene>
    <name evidence="1" type="ORF">EVA_11328</name>
</gene>
<name>J9CKK1_9ZZZZ</name>
<organism evidence="1">
    <name type="scientific">gut metagenome</name>
    <dbReference type="NCBI Taxonomy" id="749906"/>
    <lineage>
        <taxon>unclassified sequences</taxon>
        <taxon>metagenomes</taxon>
        <taxon>organismal metagenomes</taxon>
    </lineage>
</organism>
<dbReference type="EMBL" id="AMCI01003317">
    <property type="protein sequence ID" value="EJX00576.1"/>
    <property type="molecule type" value="Genomic_DNA"/>
</dbReference>
<dbReference type="AlphaFoldDB" id="J9CKK1"/>
<proteinExistence type="predicted"/>
<evidence type="ECO:0000313" key="1">
    <source>
        <dbReference type="EMBL" id="EJX00576.1"/>
    </source>
</evidence>